<evidence type="ECO:0008006" key="4">
    <source>
        <dbReference type="Google" id="ProtNLM"/>
    </source>
</evidence>
<accession>A0A3S4FB00</accession>
<dbReference type="AlphaFoldDB" id="A0A3S4FB00"/>
<comment type="caution">
    <text evidence="2">The sequence shown here is derived from an EMBL/GenBank/DDBJ whole genome shotgun (WGS) entry which is preliminary data.</text>
</comment>
<organism evidence="2 3">
    <name type="scientific">Rhodoplanes serenus</name>
    <dbReference type="NCBI Taxonomy" id="200615"/>
    <lineage>
        <taxon>Bacteria</taxon>
        <taxon>Pseudomonadati</taxon>
        <taxon>Pseudomonadota</taxon>
        <taxon>Alphaproteobacteria</taxon>
        <taxon>Hyphomicrobiales</taxon>
        <taxon>Nitrobacteraceae</taxon>
        <taxon>Rhodoplanes</taxon>
    </lineage>
</organism>
<evidence type="ECO:0000256" key="1">
    <source>
        <dbReference type="SAM" id="MobiDB-lite"/>
    </source>
</evidence>
<keyword evidence="3" id="KW-1185">Reference proteome</keyword>
<dbReference type="EMBL" id="UWOC01000050">
    <property type="protein sequence ID" value="VCU07706.1"/>
    <property type="molecule type" value="Genomic_DNA"/>
</dbReference>
<dbReference type="Proteomes" id="UP000289200">
    <property type="component" value="Unassembled WGS sequence"/>
</dbReference>
<name>A0A3S4FB00_9BRAD</name>
<proteinExistence type="predicted"/>
<feature type="region of interest" description="Disordered" evidence="1">
    <location>
        <begin position="26"/>
        <end position="45"/>
    </location>
</feature>
<protein>
    <recommendedName>
        <fullName evidence="4">Glycosyl transferase family 1 domain-containing protein</fullName>
    </recommendedName>
</protein>
<gene>
    <name evidence="2" type="ORF">RHODGE_RHODGE_00788</name>
</gene>
<reference evidence="3" key="1">
    <citation type="submission" date="2018-10" db="EMBL/GenBank/DDBJ databases">
        <authorList>
            <person name="Peiro R."/>
            <person name="Begona"/>
            <person name="Cbmso G."/>
            <person name="Lopez M."/>
            <person name="Gonzalez S."/>
            <person name="Sacristan E."/>
            <person name="Castillo E."/>
        </authorList>
    </citation>
    <scope>NUCLEOTIDE SEQUENCE [LARGE SCALE GENOMIC DNA]</scope>
</reference>
<evidence type="ECO:0000313" key="2">
    <source>
        <dbReference type="EMBL" id="VCU07706.1"/>
    </source>
</evidence>
<evidence type="ECO:0000313" key="3">
    <source>
        <dbReference type="Proteomes" id="UP000289200"/>
    </source>
</evidence>
<sequence length="407" mass="45386">MIPVPDGAALAAPAVASAAMLSDRPEAPRAVDPLQPLRPAAPPRSPHAFGSIVEIGGSGLLSRVDPQTATLVWAGREDLSRPLPPNVREFGPRTFWQLWRACWRYEIDTLVVIPPGGDAPWHWRSLRSVFRRPFGPWRRLVRLFGVQAVRLLPRRVSTIVVDSGDQRTIPRRHRFLVDRCTWYFKRELPIDRWQALEGTLMPARPDPDIRGRPHYRRRLEKLRPLAVGLLTDGPTLPPMAFPEKTIGLFVAVGTNSSTVRQAGLAELRALAERRTDIVIAEERLLHDADLRGMASAWLTWSPEGLGWDCARHYEAASVYSVPVINQPTIVRFQPLVDGVHALHYDADVPGSLTRVVEAALADPERLRRIAVAARAHVAAHHLTPWQRAEQLLSYRSGLAEPPGGIAQ</sequence>